<dbReference type="InterPro" id="IPR036654">
    <property type="entry name" value="DNA_pol_III_psi_sf"/>
</dbReference>
<evidence type="ECO:0000313" key="2">
    <source>
        <dbReference type="EMBL" id="SEK32836.1"/>
    </source>
</evidence>
<dbReference type="RefSeq" id="WP_085283100.1">
    <property type="nucleotide sequence ID" value="NZ_FOBI01000001.1"/>
</dbReference>
<organism evidence="2 3">
    <name type="scientific">Colwellia chukchiensis</name>
    <dbReference type="NCBI Taxonomy" id="641665"/>
    <lineage>
        <taxon>Bacteria</taxon>
        <taxon>Pseudomonadati</taxon>
        <taxon>Pseudomonadota</taxon>
        <taxon>Gammaproteobacteria</taxon>
        <taxon>Alteromonadales</taxon>
        <taxon>Colwelliaceae</taxon>
        <taxon>Colwellia</taxon>
    </lineage>
</organism>
<proteinExistence type="predicted"/>
<evidence type="ECO:0000313" key="3">
    <source>
        <dbReference type="Proteomes" id="UP000199297"/>
    </source>
</evidence>
<dbReference type="Gene3D" id="3.40.50.10220">
    <property type="entry name" value="DNA polymerase III, psi subunit"/>
    <property type="match status" value="1"/>
</dbReference>
<dbReference type="GO" id="GO:0006260">
    <property type="term" value="P:DNA replication"/>
    <property type="evidence" value="ECO:0007669"/>
    <property type="project" value="InterPro"/>
</dbReference>
<dbReference type="GO" id="GO:0008408">
    <property type="term" value="F:3'-5' exonuclease activity"/>
    <property type="evidence" value="ECO:0007669"/>
    <property type="project" value="InterPro"/>
</dbReference>
<feature type="compositionally biased region" description="Polar residues" evidence="1">
    <location>
        <begin position="44"/>
        <end position="70"/>
    </location>
</feature>
<protein>
    <recommendedName>
        <fullName evidence="4">DNA polymerase III subunit psi</fullName>
    </recommendedName>
</protein>
<dbReference type="OrthoDB" id="6226957at2"/>
<dbReference type="STRING" id="641665.GCA_002104455_00620"/>
<dbReference type="Proteomes" id="UP000199297">
    <property type="component" value="Unassembled WGS sequence"/>
</dbReference>
<feature type="region of interest" description="Disordered" evidence="1">
    <location>
        <begin position="44"/>
        <end position="81"/>
    </location>
</feature>
<reference evidence="3" key="1">
    <citation type="submission" date="2016-10" db="EMBL/GenBank/DDBJ databases">
        <authorList>
            <person name="Varghese N."/>
            <person name="Submissions S."/>
        </authorList>
    </citation>
    <scope>NUCLEOTIDE SEQUENCE [LARGE SCALE GENOMIC DNA]</scope>
    <source>
        <strain evidence="3">CGMCC 1.9127</strain>
    </source>
</reference>
<sequence length="170" mass="19075">MKKLCHDNNDFYLQLKTMSISKRQFTLLQEMGITVWQRRDLSSFNSPSSAAVNSVPTNTKAELTTTNATADTKRLQEPSSTANKPTVIDLNTLLKWSLFTDIIHCLGVSRTDLNIAQNQLDLGIINWQFTNKNCIEFEHSCLKTPDLATIANSVTLKKALWQSIAPLSCQ</sequence>
<dbReference type="SUPFAM" id="SSF102220">
    <property type="entry name" value="DNA polymerase III psi subunit"/>
    <property type="match status" value="1"/>
</dbReference>
<dbReference type="AlphaFoldDB" id="A0A1H7G3D2"/>
<name>A0A1H7G3D2_9GAMM</name>
<evidence type="ECO:0008006" key="4">
    <source>
        <dbReference type="Google" id="ProtNLM"/>
    </source>
</evidence>
<keyword evidence="3" id="KW-1185">Reference proteome</keyword>
<evidence type="ECO:0000256" key="1">
    <source>
        <dbReference type="SAM" id="MobiDB-lite"/>
    </source>
</evidence>
<dbReference type="GO" id="GO:0003887">
    <property type="term" value="F:DNA-directed DNA polymerase activity"/>
    <property type="evidence" value="ECO:0007669"/>
    <property type="project" value="InterPro"/>
</dbReference>
<gene>
    <name evidence="2" type="ORF">SAMN05216262_10183</name>
</gene>
<dbReference type="EMBL" id="FOBI01000001">
    <property type="protein sequence ID" value="SEK32836.1"/>
    <property type="molecule type" value="Genomic_DNA"/>
</dbReference>
<accession>A0A1H7G3D2</accession>